<dbReference type="Proteomes" id="UP000618943">
    <property type="component" value="Unassembled WGS sequence"/>
</dbReference>
<keyword evidence="4" id="KW-0175">Coiled coil</keyword>
<keyword evidence="5" id="KW-0472">Membrane</keyword>
<dbReference type="InterPro" id="IPR049492">
    <property type="entry name" value="BD-FAE-like_dom"/>
</dbReference>
<dbReference type="PANTHER" id="PTHR48081:SF6">
    <property type="entry name" value="PEPTIDASE S9 PROLYL OLIGOPEPTIDASE CATALYTIC DOMAIN-CONTAINING PROTEIN"/>
    <property type="match status" value="1"/>
</dbReference>
<evidence type="ECO:0000313" key="7">
    <source>
        <dbReference type="EMBL" id="MBK3496128.1"/>
    </source>
</evidence>
<keyword evidence="2 7" id="KW-0378">Hydrolase</keyword>
<keyword evidence="8" id="KW-1185">Reference proteome</keyword>
<comment type="similarity">
    <text evidence="1">Belongs to the 'GDXG' lipolytic enzyme family.</text>
</comment>
<gene>
    <name evidence="7" type="ORF">JFL43_14925</name>
</gene>
<evidence type="ECO:0000256" key="2">
    <source>
        <dbReference type="ARBA" id="ARBA00022801"/>
    </source>
</evidence>
<evidence type="ECO:0000259" key="6">
    <source>
        <dbReference type="Pfam" id="PF20434"/>
    </source>
</evidence>
<organism evidence="7 8">
    <name type="scientific">Viridibacillus soli</name>
    <dbReference type="NCBI Taxonomy" id="2798301"/>
    <lineage>
        <taxon>Bacteria</taxon>
        <taxon>Bacillati</taxon>
        <taxon>Bacillota</taxon>
        <taxon>Bacilli</taxon>
        <taxon>Bacillales</taxon>
        <taxon>Caryophanaceae</taxon>
        <taxon>Viridibacillus</taxon>
    </lineage>
</organism>
<dbReference type="InterPro" id="IPR029058">
    <property type="entry name" value="AB_hydrolase_fold"/>
</dbReference>
<accession>A0ABS1HAU7</accession>
<dbReference type="PANTHER" id="PTHR48081">
    <property type="entry name" value="AB HYDROLASE SUPERFAMILY PROTEIN C4A8.06C"/>
    <property type="match status" value="1"/>
</dbReference>
<dbReference type="Pfam" id="PF20434">
    <property type="entry name" value="BD-FAE"/>
    <property type="match status" value="1"/>
</dbReference>
<reference evidence="7 8" key="1">
    <citation type="submission" date="2020-12" db="EMBL/GenBank/DDBJ databases">
        <title>YIM B01967 draft genome.</title>
        <authorList>
            <person name="Yan X."/>
        </authorList>
    </citation>
    <scope>NUCLEOTIDE SEQUENCE [LARGE SCALE GENOMIC DNA]</scope>
    <source>
        <strain evidence="7 8">YIM B01967</strain>
    </source>
</reference>
<sequence length="329" mass="36868">MKMLRIGVTILAAIITLLSLYILFSPKPTAIFVKRMFEGGVAIKPANYDDIEKKTKSWNDLDYASNYGDGFLDIIVPKDNSEKVPVVLWIHGGAFVGGDKKDITEYAVQIASHGYAVVNMNYELAPGGNYPKPLQQIDEVYQFIEQNAEKYKLNLDQLYIAGDSAGAQIASQYINIQVNANYAEKTELKAVVPADTIKGALLFCGPYDIQAFGESSDSKLMNFIFKRVGWAYIGERNWLDHPTTKLASTIDHVSADYVPTFITDGNEGSFEEQGKALTEKLTTLYVPVTSIFYEKDEAVLGHEYQFMMNTKQAEHTFEELIQFLDARTE</sequence>
<feature type="transmembrane region" description="Helical" evidence="5">
    <location>
        <begin position="6"/>
        <end position="24"/>
    </location>
</feature>
<keyword evidence="5" id="KW-1133">Transmembrane helix</keyword>
<evidence type="ECO:0000256" key="5">
    <source>
        <dbReference type="SAM" id="Phobius"/>
    </source>
</evidence>
<dbReference type="InterPro" id="IPR050300">
    <property type="entry name" value="GDXG_lipolytic_enzyme"/>
</dbReference>
<proteinExistence type="inferred from homology"/>
<dbReference type="InterPro" id="IPR033140">
    <property type="entry name" value="Lipase_GDXG_put_SER_AS"/>
</dbReference>
<evidence type="ECO:0000256" key="3">
    <source>
        <dbReference type="PROSITE-ProRule" id="PRU10038"/>
    </source>
</evidence>
<feature type="domain" description="BD-FAE-like" evidence="6">
    <location>
        <begin position="72"/>
        <end position="269"/>
    </location>
</feature>
<dbReference type="SUPFAM" id="SSF53474">
    <property type="entry name" value="alpha/beta-Hydrolases"/>
    <property type="match status" value="1"/>
</dbReference>
<feature type="active site" evidence="3">
    <location>
        <position position="164"/>
    </location>
</feature>
<protein>
    <submittedName>
        <fullName evidence="7">Alpha/beta hydrolase</fullName>
    </submittedName>
</protein>
<dbReference type="Gene3D" id="3.40.50.1820">
    <property type="entry name" value="alpha/beta hydrolase"/>
    <property type="match status" value="1"/>
</dbReference>
<evidence type="ECO:0000256" key="1">
    <source>
        <dbReference type="ARBA" id="ARBA00010515"/>
    </source>
</evidence>
<dbReference type="EMBL" id="JAEOAH010000024">
    <property type="protein sequence ID" value="MBK3496128.1"/>
    <property type="molecule type" value="Genomic_DNA"/>
</dbReference>
<evidence type="ECO:0000313" key="8">
    <source>
        <dbReference type="Proteomes" id="UP000618943"/>
    </source>
</evidence>
<comment type="caution">
    <text evidence="7">The sequence shown here is derived from an EMBL/GenBank/DDBJ whole genome shotgun (WGS) entry which is preliminary data.</text>
</comment>
<name>A0ABS1HAU7_9BACL</name>
<evidence type="ECO:0000256" key="4">
    <source>
        <dbReference type="SAM" id="Coils"/>
    </source>
</evidence>
<dbReference type="PROSITE" id="PS01174">
    <property type="entry name" value="LIPASE_GDXG_SER"/>
    <property type="match status" value="1"/>
</dbReference>
<keyword evidence="5" id="KW-0812">Transmembrane</keyword>
<dbReference type="GO" id="GO:0016787">
    <property type="term" value="F:hydrolase activity"/>
    <property type="evidence" value="ECO:0007669"/>
    <property type="project" value="UniProtKB-KW"/>
</dbReference>
<feature type="coiled-coil region" evidence="4">
    <location>
        <begin position="134"/>
        <end position="161"/>
    </location>
</feature>